<comment type="caution">
    <text evidence="1">The sequence shown here is derived from an EMBL/GenBank/DDBJ whole genome shotgun (WGS) entry which is preliminary data.</text>
</comment>
<dbReference type="EMBL" id="JTDL01000152">
    <property type="protein sequence ID" value="KHL00433.1"/>
    <property type="molecule type" value="Genomic_DNA"/>
</dbReference>
<dbReference type="RefSeq" id="WP_043127726.1">
    <property type="nucleotide sequence ID" value="NZ_JTDL01000152.1"/>
</dbReference>
<organism evidence="1 2">
    <name type="scientific">Sinomonas humi</name>
    <dbReference type="NCBI Taxonomy" id="1338436"/>
    <lineage>
        <taxon>Bacteria</taxon>
        <taxon>Bacillati</taxon>
        <taxon>Actinomycetota</taxon>
        <taxon>Actinomycetes</taxon>
        <taxon>Micrococcales</taxon>
        <taxon>Micrococcaceae</taxon>
        <taxon>Sinomonas</taxon>
    </lineage>
</organism>
<dbReference type="OrthoDB" id="5124197at2"/>
<evidence type="ECO:0008006" key="3">
    <source>
        <dbReference type="Google" id="ProtNLM"/>
    </source>
</evidence>
<dbReference type="AlphaFoldDB" id="A0A0B2AF06"/>
<accession>A0A0B2AF06</accession>
<reference evidence="1 2" key="1">
    <citation type="submission" date="2014-09" db="EMBL/GenBank/DDBJ databases">
        <title>Genome sequence of Sinomonas sp. MUSC 117.</title>
        <authorList>
            <person name="Lee L.-H."/>
        </authorList>
    </citation>
    <scope>NUCLEOTIDE SEQUENCE [LARGE SCALE GENOMIC DNA]</scope>
    <source>
        <strain evidence="1 2">MUSC 117</strain>
    </source>
</reference>
<gene>
    <name evidence="1" type="ORF">LK10_19675</name>
</gene>
<sequence length="69" mass="7400">MSSEVVQAKSRLGVAARRRDPEEIAEARRDLAAAKLAQYVERVVSAAPPLTPEQADRIAALLRGSACGR</sequence>
<keyword evidence="2" id="KW-1185">Reference proteome</keyword>
<dbReference type="Proteomes" id="UP000030982">
    <property type="component" value="Unassembled WGS sequence"/>
</dbReference>
<proteinExistence type="predicted"/>
<evidence type="ECO:0000313" key="1">
    <source>
        <dbReference type="EMBL" id="KHL00433.1"/>
    </source>
</evidence>
<evidence type="ECO:0000313" key="2">
    <source>
        <dbReference type="Proteomes" id="UP000030982"/>
    </source>
</evidence>
<name>A0A0B2AF06_9MICC</name>
<protein>
    <recommendedName>
        <fullName evidence="3">PhiRv1 phage protein</fullName>
    </recommendedName>
</protein>